<feature type="transmembrane region" description="Helical" evidence="2">
    <location>
        <begin position="20"/>
        <end position="38"/>
    </location>
</feature>
<accession>A0ABR0L8P3</accession>
<feature type="transmembrane region" description="Helical" evidence="2">
    <location>
        <begin position="190"/>
        <end position="210"/>
    </location>
</feature>
<name>A0ABR0L8P3_9PEZI</name>
<dbReference type="EMBL" id="JAVRRR010000172">
    <property type="protein sequence ID" value="KAK5145153.1"/>
    <property type="molecule type" value="Genomic_DNA"/>
</dbReference>
<evidence type="ECO:0000256" key="1">
    <source>
        <dbReference type="SAM" id="MobiDB-lite"/>
    </source>
</evidence>
<keyword evidence="2" id="KW-0812">Transmembrane</keyword>
<keyword evidence="4" id="KW-1185">Reference proteome</keyword>
<gene>
    <name evidence="3" type="ORF">LTR32_003047</name>
</gene>
<reference evidence="3 4" key="1">
    <citation type="submission" date="2023-08" db="EMBL/GenBank/DDBJ databases">
        <title>Black Yeasts Isolated from many extreme environments.</title>
        <authorList>
            <person name="Coleine C."/>
            <person name="Stajich J.E."/>
            <person name="Selbmann L."/>
        </authorList>
    </citation>
    <scope>NUCLEOTIDE SEQUENCE [LARGE SCALE GENOMIC DNA]</scope>
    <source>
        <strain evidence="3 4">CCFEE 5386</strain>
    </source>
</reference>
<dbReference type="Proteomes" id="UP001308179">
    <property type="component" value="Unassembled WGS sequence"/>
</dbReference>
<keyword evidence="2" id="KW-0472">Membrane</keyword>
<keyword evidence="2" id="KW-1133">Transmembrane helix</keyword>
<protein>
    <recommendedName>
        <fullName evidence="5">Integral membrane protein</fullName>
    </recommendedName>
</protein>
<proteinExistence type="predicted"/>
<sequence length="317" mass="34718">MLLVRAFGREGTPRPLVEYTSALATVFTIAQALLLYFANVKGWGLDINNPHPAEIFKGKQSVCMEPRGSAHTYRLQLATISVAFLIVAQGCFKVTDVLVVYHLGHNDGTTFKIYVSPLGVLGLLWTSGSSLAVLLSCSDPWGLYSSPCRSLHQRWLGIVTSGIYCDVLIISAFVYKVIPRNLAAALKARALIFGCGPAGFAIIIDSVRLAKLYGLSPMMFAIFTQIEQGLSVLLREVRFSRAVGKLWETNYNMYDGAISTSTPTETARTTVRTRPGNEDDEKPLTKNTTWALRRLVDTDIGFEMRPITQDCGGGTLG</sequence>
<feature type="transmembrane region" description="Helical" evidence="2">
    <location>
        <begin position="77"/>
        <end position="101"/>
    </location>
</feature>
<feature type="compositionally biased region" description="Low complexity" evidence="1">
    <location>
        <begin position="262"/>
        <end position="274"/>
    </location>
</feature>
<comment type="caution">
    <text evidence="3">The sequence shown here is derived from an EMBL/GenBank/DDBJ whole genome shotgun (WGS) entry which is preliminary data.</text>
</comment>
<evidence type="ECO:0000313" key="4">
    <source>
        <dbReference type="Proteomes" id="UP001308179"/>
    </source>
</evidence>
<feature type="transmembrane region" description="Helical" evidence="2">
    <location>
        <begin position="155"/>
        <end position="178"/>
    </location>
</feature>
<feature type="region of interest" description="Disordered" evidence="1">
    <location>
        <begin position="262"/>
        <end position="284"/>
    </location>
</feature>
<evidence type="ECO:0008006" key="5">
    <source>
        <dbReference type="Google" id="ProtNLM"/>
    </source>
</evidence>
<evidence type="ECO:0000256" key="2">
    <source>
        <dbReference type="SAM" id="Phobius"/>
    </source>
</evidence>
<evidence type="ECO:0000313" key="3">
    <source>
        <dbReference type="EMBL" id="KAK5145153.1"/>
    </source>
</evidence>
<organism evidence="3 4">
    <name type="scientific">Rachicladosporium monterosium</name>
    <dbReference type="NCBI Taxonomy" id="1507873"/>
    <lineage>
        <taxon>Eukaryota</taxon>
        <taxon>Fungi</taxon>
        <taxon>Dikarya</taxon>
        <taxon>Ascomycota</taxon>
        <taxon>Pezizomycotina</taxon>
        <taxon>Dothideomycetes</taxon>
        <taxon>Dothideomycetidae</taxon>
        <taxon>Cladosporiales</taxon>
        <taxon>Cladosporiaceae</taxon>
        <taxon>Rachicladosporium</taxon>
    </lineage>
</organism>
<feature type="transmembrane region" description="Helical" evidence="2">
    <location>
        <begin position="113"/>
        <end position="135"/>
    </location>
</feature>